<organism evidence="1 2">
    <name type="scientific">Ruminococcus flavefaciens</name>
    <dbReference type="NCBI Taxonomy" id="1265"/>
    <lineage>
        <taxon>Bacteria</taxon>
        <taxon>Bacillati</taxon>
        <taxon>Bacillota</taxon>
        <taxon>Clostridia</taxon>
        <taxon>Eubacteriales</taxon>
        <taxon>Oscillospiraceae</taxon>
        <taxon>Ruminococcus</taxon>
    </lineage>
</organism>
<dbReference type="OrthoDB" id="2057119at2"/>
<accession>A0A1H6HR43</accession>
<dbReference type="Gene3D" id="1.10.10.1150">
    <property type="entry name" value="Coenzyme PQQ synthesis protein D (PqqD)"/>
    <property type="match status" value="1"/>
</dbReference>
<dbReference type="RefSeq" id="WP_074714072.1">
    <property type="nucleotide sequence ID" value="NZ_FNWV01000001.1"/>
</dbReference>
<dbReference type="Pfam" id="PF05402">
    <property type="entry name" value="PqqD"/>
    <property type="match status" value="1"/>
</dbReference>
<evidence type="ECO:0000313" key="1">
    <source>
        <dbReference type="EMBL" id="SEH38400.1"/>
    </source>
</evidence>
<protein>
    <submittedName>
        <fullName evidence="1">Coenzyme PQQ synthesis protein D (PqqD)</fullName>
    </submittedName>
</protein>
<gene>
    <name evidence="1" type="ORF">SAMN02910265_00231</name>
</gene>
<dbReference type="Proteomes" id="UP000183190">
    <property type="component" value="Unassembled WGS sequence"/>
</dbReference>
<sequence>MKLNSGFLAHDDGDQKLLVSTGASKFSGLVRSNETAGFIISCLENDTTEAEIVAKMQEKYDAPKEALERDVKKIIDQLRKIGAIDE</sequence>
<dbReference type="InterPro" id="IPR008792">
    <property type="entry name" value="PQQD"/>
</dbReference>
<name>A0A1H6HR43_RUMFL</name>
<dbReference type="EMBL" id="FNWV01000001">
    <property type="protein sequence ID" value="SEH38400.1"/>
    <property type="molecule type" value="Genomic_DNA"/>
</dbReference>
<reference evidence="1 2" key="1">
    <citation type="submission" date="2016-10" db="EMBL/GenBank/DDBJ databases">
        <authorList>
            <person name="de Groot N.N."/>
        </authorList>
    </citation>
    <scope>NUCLEOTIDE SEQUENCE [LARGE SCALE GENOMIC DNA]</scope>
    <source>
        <strain evidence="1 2">YAD2003</strain>
    </source>
</reference>
<proteinExistence type="predicted"/>
<evidence type="ECO:0000313" key="2">
    <source>
        <dbReference type="Proteomes" id="UP000183190"/>
    </source>
</evidence>
<dbReference type="AlphaFoldDB" id="A0A1H6HR43"/>
<dbReference type="InterPro" id="IPR041881">
    <property type="entry name" value="PqqD_sf"/>
</dbReference>